<evidence type="ECO:0000256" key="6">
    <source>
        <dbReference type="ARBA" id="ARBA00022840"/>
    </source>
</evidence>
<name>A0AAE3KF27_9PSEU</name>
<dbReference type="InterPro" id="IPR008271">
    <property type="entry name" value="Ser/Thr_kinase_AS"/>
</dbReference>
<keyword evidence="9" id="KW-1133">Transmembrane helix</keyword>
<proteinExistence type="predicted"/>
<keyword evidence="9" id="KW-0812">Transmembrane</keyword>
<evidence type="ECO:0000313" key="11">
    <source>
        <dbReference type="EMBL" id="MCP2164465.1"/>
    </source>
</evidence>
<organism evidence="11 12">
    <name type="scientific">Goodfellowiella coeruleoviolacea</name>
    <dbReference type="NCBI Taxonomy" id="334858"/>
    <lineage>
        <taxon>Bacteria</taxon>
        <taxon>Bacillati</taxon>
        <taxon>Actinomycetota</taxon>
        <taxon>Actinomycetes</taxon>
        <taxon>Pseudonocardiales</taxon>
        <taxon>Pseudonocardiaceae</taxon>
        <taxon>Goodfellowiella</taxon>
    </lineage>
</organism>
<keyword evidence="4 7" id="KW-0547">Nucleotide-binding</keyword>
<evidence type="ECO:0000259" key="10">
    <source>
        <dbReference type="PROSITE" id="PS50011"/>
    </source>
</evidence>
<keyword evidence="6 7" id="KW-0067">ATP-binding</keyword>
<dbReference type="Proteomes" id="UP001206128">
    <property type="component" value="Unassembled WGS sequence"/>
</dbReference>
<evidence type="ECO:0000256" key="2">
    <source>
        <dbReference type="ARBA" id="ARBA00022527"/>
    </source>
</evidence>
<dbReference type="EC" id="2.7.11.1" evidence="1"/>
<evidence type="ECO:0000256" key="7">
    <source>
        <dbReference type="PROSITE-ProRule" id="PRU10141"/>
    </source>
</evidence>
<feature type="compositionally biased region" description="Polar residues" evidence="8">
    <location>
        <begin position="353"/>
        <end position="364"/>
    </location>
</feature>
<dbReference type="SUPFAM" id="SSF56112">
    <property type="entry name" value="Protein kinase-like (PK-like)"/>
    <property type="match status" value="1"/>
</dbReference>
<dbReference type="CDD" id="cd14014">
    <property type="entry name" value="STKc_PknB_like"/>
    <property type="match status" value="1"/>
</dbReference>
<evidence type="ECO:0000256" key="4">
    <source>
        <dbReference type="ARBA" id="ARBA00022741"/>
    </source>
</evidence>
<dbReference type="PANTHER" id="PTHR43289">
    <property type="entry name" value="MITOGEN-ACTIVATED PROTEIN KINASE KINASE KINASE 20-RELATED"/>
    <property type="match status" value="1"/>
</dbReference>
<dbReference type="PANTHER" id="PTHR43289:SF6">
    <property type="entry name" value="SERINE_THREONINE-PROTEIN KINASE NEKL-3"/>
    <property type="match status" value="1"/>
</dbReference>
<feature type="binding site" evidence="7">
    <location>
        <position position="42"/>
    </location>
    <ligand>
        <name>ATP</name>
        <dbReference type="ChEBI" id="CHEBI:30616"/>
    </ligand>
</feature>
<dbReference type="SMART" id="SM00220">
    <property type="entry name" value="S_TKc"/>
    <property type="match status" value="1"/>
</dbReference>
<feature type="compositionally biased region" description="Low complexity" evidence="8">
    <location>
        <begin position="365"/>
        <end position="388"/>
    </location>
</feature>
<feature type="domain" description="Protein kinase" evidence="10">
    <location>
        <begin position="13"/>
        <end position="269"/>
    </location>
</feature>
<dbReference type="PROSITE" id="PS00107">
    <property type="entry name" value="PROTEIN_KINASE_ATP"/>
    <property type="match status" value="1"/>
</dbReference>
<dbReference type="PROSITE" id="PS00108">
    <property type="entry name" value="PROTEIN_KINASE_ST"/>
    <property type="match status" value="1"/>
</dbReference>
<keyword evidence="5 11" id="KW-0418">Kinase</keyword>
<dbReference type="Gene3D" id="1.10.510.10">
    <property type="entry name" value="Transferase(Phosphotransferase) domain 1"/>
    <property type="match status" value="1"/>
</dbReference>
<protein>
    <recommendedName>
        <fullName evidence="1">non-specific serine/threonine protein kinase</fullName>
        <ecNumber evidence="1">2.7.11.1</ecNumber>
    </recommendedName>
</protein>
<dbReference type="Pfam" id="PF00069">
    <property type="entry name" value="Pkinase"/>
    <property type="match status" value="1"/>
</dbReference>
<reference evidence="11" key="1">
    <citation type="submission" date="2022-06" db="EMBL/GenBank/DDBJ databases">
        <title>Genomic Encyclopedia of Archaeal and Bacterial Type Strains, Phase II (KMG-II): from individual species to whole genera.</title>
        <authorList>
            <person name="Goeker M."/>
        </authorList>
    </citation>
    <scope>NUCLEOTIDE SEQUENCE</scope>
    <source>
        <strain evidence="11">DSM 43935</strain>
    </source>
</reference>
<evidence type="ECO:0000313" key="12">
    <source>
        <dbReference type="Proteomes" id="UP001206128"/>
    </source>
</evidence>
<keyword evidence="3" id="KW-0808">Transferase</keyword>
<keyword evidence="12" id="KW-1185">Reference proteome</keyword>
<dbReference type="InterPro" id="IPR000719">
    <property type="entry name" value="Prot_kinase_dom"/>
</dbReference>
<evidence type="ECO:0000256" key="9">
    <source>
        <dbReference type="SAM" id="Phobius"/>
    </source>
</evidence>
<dbReference type="Gene3D" id="3.30.200.20">
    <property type="entry name" value="Phosphorylase Kinase, domain 1"/>
    <property type="match status" value="1"/>
</dbReference>
<evidence type="ECO:0000256" key="1">
    <source>
        <dbReference type="ARBA" id="ARBA00012513"/>
    </source>
</evidence>
<evidence type="ECO:0000256" key="5">
    <source>
        <dbReference type="ARBA" id="ARBA00022777"/>
    </source>
</evidence>
<gene>
    <name evidence="11" type="ORF">LX83_001305</name>
</gene>
<sequence>MAEGEGRLIAGRYQLRQWLGGGGMGVVWRAEDQLLKREVAIKEVRSRGGGGAPDWEQVTRAKREALASARLRHPGIITVHDVVTHDGLPWIVMELLAGPPLADVLYEDGPMAEDRAARIGLAVLDALDAAHRQGILHRDVKPGNIMFDGDRVVLTDFGIAVMDDASALTGTNQLIGAPEYIAPERISGQSASPASDLWALGVTIYKMLVGRSPFQRTDTAATLAAVLAHDPEPPPNADRLWPVIKGLLARDPADRLTAEDVRAMLTEALTELPPSTADRLVRPGERLVSAEPSGLVGRAAPPPVAPSDPTDPSYELTRPAGRRGLPVVVGLAAALVVVAVVVLWLTAPLRGATNQATDQNPGQRTSGAPTTPPSMASSTTSTGASTGAELAGPPLTPYREPGYAISVPADWTRSASEQGTLSDVVWTAKPTDPRAAVLTVQVQRDGGRAGSTALAYLADRDQGESANRDNVDYQRVGLRELAPTGSGGSAAELEYTYADRTGEHRFRYQIRAVVTGSGTLYALTFSLHVRDNAQTLEAQWQAAQPVLARIRDSFQLTA</sequence>
<dbReference type="GO" id="GO:0004674">
    <property type="term" value="F:protein serine/threonine kinase activity"/>
    <property type="evidence" value="ECO:0007669"/>
    <property type="project" value="UniProtKB-KW"/>
</dbReference>
<evidence type="ECO:0000256" key="8">
    <source>
        <dbReference type="SAM" id="MobiDB-lite"/>
    </source>
</evidence>
<feature type="region of interest" description="Disordered" evidence="8">
    <location>
        <begin position="353"/>
        <end position="401"/>
    </location>
</feature>
<keyword evidence="9" id="KW-0472">Membrane</keyword>
<dbReference type="Gene3D" id="3.40.1000.10">
    <property type="entry name" value="Mog1/PsbP, alpha/beta/alpha sandwich"/>
    <property type="match status" value="1"/>
</dbReference>
<keyword evidence="2 11" id="KW-0723">Serine/threonine-protein kinase</keyword>
<comment type="caution">
    <text evidence="11">The sequence shown here is derived from an EMBL/GenBank/DDBJ whole genome shotgun (WGS) entry which is preliminary data.</text>
</comment>
<feature type="region of interest" description="Disordered" evidence="8">
    <location>
        <begin position="275"/>
        <end position="318"/>
    </location>
</feature>
<dbReference type="RefSeq" id="WP_253768157.1">
    <property type="nucleotide sequence ID" value="NZ_JAMTCK010000003.1"/>
</dbReference>
<dbReference type="PROSITE" id="PS50011">
    <property type="entry name" value="PROTEIN_KINASE_DOM"/>
    <property type="match status" value="1"/>
</dbReference>
<feature type="transmembrane region" description="Helical" evidence="9">
    <location>
        <begin position="325"/>
        <end position="345"/>
    </location>
</feature>
<dbReference type="AlphaFoldDB" id="A0AAE3KF27"/>
<dbReference type="InterPro" id="IPR011009">
    <property type="entry name" value="Kinase-like_dom_sf"/>
</dbReference>
<dbReference type="InterPro" id="IPR017441">
    <property type="entry name" value="Protein_kinase_ATP_BS"/>
</dbReference>
<dbReference type="GO" id="GO:0005524">
    <property type="term" value="F:ATP binding"/>
    <property type="evidence" value="ECO:0007669"/>
    <property type="project" value="UniProtKB-UniRule"/>
</dbReference>
<dbReference type="EMBL" id="JAMTCK010000003">
    <property type="protein sequence ID" value="MCP2164465.1"/>
    <property type="molecule type" value="Genomic_DNA"/>
</dbReference>
<evidence type="ECO:0000256" key="3">
    <source>
        <dbReference type="ARBA" id="ARBA00022679"/>
    </source>
</evidence>
<accession>A0AAE3KF27</accession>